<comment type="caution">
    <text evidence="2">The sequence shown here is derived from an EMBL/GenBank/DDBJ whole genome shotgun (WGS) entry which is preliminary data.</text>
</comment>
<dbReference type="InterPro" id="IPR003615">
    <property type="entry name" value="HNH_nuc"/>
</dbReference>
<dbReference type="EMBL" id="BIFH01000034">
    <property type="protein sequence ID" value="GCD99711.1"/>
    <property type="molecule type" value="Genomic_DNA"/>
</dbReference>
<keyword evidence="2" id="KW-0255">Endonuclease</keyword>
<evidence type="ECO:0000313" key="3">
    <source>
        <dbReference type="Proteomes" id="UP000286931"/>
    </source>
</evidence>
<keyword evidence="3" id="KW-1185">Reference proteome</keyword>
<dbReference type="Pfam" id="PF26345">
    <property type="entry name" value="ScoMcrA_N"/>
    <property type="match status" value="1"/>
</dbReference>
<sequence length="530" mass="58701">MVLKDLTERGAVLRAIDEFDEVGQAAFLKHYEYGRSTRYFVEYRGAVYDVKALVGAAYGYQYPDRGPLTRKQFSGGQAAANAAVERLGFTVVDRHAAVSTTGTEFLARVEAVAPQRFRDRTALHRPLMLLWALKQVRENAPRRLRWIVLREALTDLGERFGNARDLNAQALYPLWALRNDGLWEVDGTEHLAPSQRPTLGDLNRDNPLTGFPAADHKLLRDEPQVLEAAIDLVLTKFFDPAPPRLSEWVRPHAPTSAVVPHGRPGVTEDARSEDLELRLALGDPNGDGPIPETDLIEYTAPDTRTDLALEHARAATRTVRVSRPDGAGGRYFETRALAVGRCTGPSPSSGDTWLLQPVPSDDPETWPPPVHELVTSSLQDTINEHLQATPSNTTNPYALLNERATQGADDRIGNTVERAVVKRARSRSARQAVLERSAGSCENPRCLGHPTELTDAGRPILEVDHIHDLARGGRDIPEVMIALCPNCHALKTRGVNRDNLTKELLHVARQRHANHLAKTPSPQDTWNEPK</sequence>
<keyword evidence="2" id="KW-0540">Nuclease</keyword>
<dbReference type="Pfam" id="PF01844">
    <property type="entry name" value="HNH"/>
    <property type="match status" value="1"/>
</dbReference>
<keyword evidence="2" id="KW-0378">Hydrolase</keyword>
<dbReference type="InterPro" id="IPR058807">
    <property type="entry name" value="ScoMcrA_N"/>
</dbReference>
<organism evidence="2 3">
    <name type="scientific">Embleya hyalina</name>
    <dbReference type="NCBI Taxonomy" id="516124"/>
    <lineage>
        <taxon>Bacteria</taxon>
        <taxon>Bacillati</taxon>
        <taxon>Actinomycetota</taxon>
        <taxon>Actinomycetes</taxon>
        <taxon>Kitasatosporales</taxon>
        <taxon>Streptomycetaceae</taxon>
        <taxon>Embleya</taxon>
    </lineage>
</organism>
<protein>
    <submittedName>
        <fullName evidence="2">HNH endonuclease</fullName>
    </submittedName>
</protein>
<dbReference type="RefSeq" id="WP_126641492.1">
    <property type="nucleotide sequence ID" value="NZ_BIFH01000034.1"/>
</dbReference>
<dbReference type="GO" id="GO:0008270">
    <property type="term" value="F:zinc ion binding"/>
    <property type="evidence" value="ECO:0007669"/>
    <property type="project" value="InterPro"/>
</dbReference>
<evidence type="ECO:0000313" key="2">
    <source>
        <dbReference type="EMBL" id="GCD99711.1"/>
    </source>
</evidence>
<dbReference type="GO" id="GO:0003676">
    <property type="term" value="F:nucleic acid binding"/>
    <property type="evidence" value="ECO:0007669"/>
    <property type="project" value="InterPro"/>
</dbReference>
<dbReference type="Gene3D" id="1.10.30.50">
    <property type="match status" value="1"/>
</dbReference>
<dbReference type="Pfam" id="PF26340">
    <property type="entry name" value="DNA-SBD_ScoMcrA"/>
    <property type="match status" value="1"/>
</dbReference>
<feature type="domain" description="HNH nuclease" evidence="1">
    <location>
        <begin position="428"/>
        <end position="489"/>
    </location>
</feature>
<dbReference type="Proteomes" id="UP000286931">
    <property type="component" value="Unassembled WGS sequence"/>
</dbReference>
<evidence type="ECO:0000259" key="1">
    <source>
        <dbReference type="SMART" id="SM00507"/>
    </source>
</evidence>
<name>A0A401YYP0_9ACTN</name>
<dbReference type="CDD" id="cd00085">
    <property type="entry name" value="HNHc"/>
    <property type="match status" value="1"/>
</dbReference>
<dbReference type="OrthoDB" id="9802640at2"/>
<accession>A0A401YYP0</accession>
<dbReference type="GO" id="GO:0004519">
    <property type="term" value="F:endonuclease activity"/>
    <property type="evidence" value="ECO:0007669"/>
    <property type="project" value="UniProtKB-KW"/>
</dbReference>
<reference evidence="2 3" key="1">
    <citation type="submission" date="2018-12" db="EMBL/GenBank/DDBJ databases">
        <title>Draft genome sequence of Embleya hyalina NBRC 13850T.</title>
        <authorList>
            <person name="Komaki H."/>
            <person name="Hosoyama A."/>
            <person name="Kimura A."/>
            <person name="Ichikawa N."/>
            <person name="Tamura T."/>
        </authorList>
    </citation>
    <scope>NUCLEOTIDE SEQUENCE [LARGE SCALE GENOMIC DNA]</scope>
    <source>
        <strain evidence="2 3">NBRC 13850</strain>
    </source>
</reference>
<dbReference type="InterPro" id="IPR058813">
    <property type="entry name" value="DNA-SBD_ScoMcrA"/>
</dbReference>
<dbReference type="InterPro" id="IPR002711">
    <property type="entry name" value="HNH"/>
</dbReference>
<dbReference type="AlphaFoldDB" id="A0A401YYP0"/>
<dbReference type="SMART" id="SM00507">
    <property type="entry name" value="HNHc"/>
    <property type="match status" value="1"/>
</dbReference>
<proteinExistence type="predicted"/>
<gene>
    <name evidence="2" type="ORF">EHYA_07433</name>
</gene>